<dbReference type="GO" id="GO:0008237">
    <property type="term" value="F:metallopeptidase activity"/>
    <property type="evidence" value="ECO:0007669"/>
    <property type="project" value="UniProtKB-KW"/>
</dbReference>
<name>A0A6L3B2T8_AZOBR</name>
<reference evidence="7 8" key="1">
    <citation type="submission" date="2018-07" db="EMBL/GenBank/DDBJ databases">
        <title>Genome sequence of Roseomonas fauriae ATCC 49958.</title>
        <authorList>
            <person name="Sant'Anna F.H."/>
            <person name="Baldani J.I."/>
            <person name="Zilli J.E."/>
            <person name="Reis V.M."/>
            <person name="Hartmann A."/>
            <person name="Cruz L."/>
            <person name="de Souza E.M."/>
            <person name="de Oliveira Pedrosa F."/>
            <person name="Passaglia L.M.P."/>
        </authorList>
    </citation>
    <scope>NUCLEOTIDE SEQUENCE [LARGE SCALE GENOMIC DNA]</scope>
    <source>
        <strain evidence="7 8">ATCC 49958</strain>
    </source>
</reference>
<keyword evidence="2" id="KW-0479">Metal-binding</keyword>
<proteinExistence type="predicted"/>
<evidence type="ECO:0000256" key="2">
    <source>
        <dbReference type="ARBA" id="ARBA00022723"/>
    </source>
</evidence>
<protein>
    <recommendedName>
        <fullName evidence="6">JAB domain-containing protein</fullName>
    </recommendedName>
</protein>
<dbReference type="Gene3D" id="3.40.140.10">
    <property type="entry name" value="Cytidine Deaminase, domain 2"/>
    <property type="match status" value="1"/>
</dbReference>
<dbReference type="Pfam" id="PF14464">
    <property type="entry name" value="Prok-JAB"/>
    <property type="match status" value="1"/>
</dbReference>
<dbReference type="SUPFAM" id="SSF102712">
    <property type="entry name" value="JAB1/MPN domain"/>
    <property type="match status" value="1"/>
</dbReference>
<keyword evidence="4" id="KW-0862">Zinc</keyword>
<evidence type="ECO:0000313" key="8">
    <source>
        <dbReference type="Proteomes" id="UP000476837"/>
    </source>
</evidence>
<dbReference type="InterPro" id="IPR028090">
    <property type="entry name" value="JAB_dom_prok"/>
</dbReference>
<dbReference type="EMBL" id="QOKV01000005">
    <property type="protein sequence ID" value="KAA0686241.1"/>
    <property type="molecule type" value="Genomic_DNA"/>
</dbReference>
<evidence type="ECO:0000256" key="1">
    <source>
        <dbReference type="ARBA" id="ARBA00022670"/>
    </source>
</evidence>
<comment type="caution">
    <text evidence="7">The sequence shown here is derived from an EMBL/GenBank/DDBJ whole genome shotgun (WGS) entry which is preliminary data.</text>
</comment>
<dbReference type="Proteomes" id="UP000476837">
    <property type="component" value="Unassembled WGS sequence"/>
</dbReference>
<accession>A0A6L3B2T8</accession>
<dbReference type="GO" id="GO:0006508">
    <property type="term" value="P:proteolysis"/>
    <property type="evidence" value="ECO:0007669"/>
    <property type="project" value="UniProtKB-KW"/>
</dbReference>
<evidence type="ECO:0000256" key="4">
    <source>
        <dbReference type="ARBA" id="ARBA00022833"/>
    </source>
</evidence>
<evidence type="ECO:0000256" key="5">
    <source>
        <dbReference type="ARBA" id="ARBA00023049"/>
    </source>
</evidence>
<evidence type="ECO:0000259" key="6">
    <source>
        <dbReference type="Pfam" id="PF14464"/>
    </source>
</evidence>
<dbReference type="RefSeq" id="WP_149164813.1">
    <property type="nucleotide sequence ID" value="NZ_QOKV01000005.1"/>
</dbReference>
<evidence type="ECO:0000313" key="7">
    <source>
        <dbReference type="EMBL" id="KAA0686241.1"/>
    </source>
</evidence>
<organism evidence="7 8">
    <name type="scientific">Azospirillum brasilense</name>
    <dbReference type="NCBI Taxonomy" id="192"/>
    <lineage>
        <taxon>Bacteria</taxon>
        <taxon>Pseudomonadati</taxon>
        <taxon>Pseudomonadota</taxon>
        <taxon>Alphaproteobacteria</taxon>
        <taxon>Rhodospirillales</taxon>
        <taxon>Azospirillaceae</taxon>
        <taxon>Azospirillum</taxon>
    </lineage>
</organism>
<sequence>MLVHGIAWTPSTVLDAMTTEANRQYPLETGGALMGYLNDKSYVVTSYIGPGPNAIHSRTHFQPDYAYQEQRIADIYQHSGRRDIYLGDWHSHPNDVTPRMSSDDRRVLANIAGHRDARIDRPMMIIIAGEPSRGWVPGIWCGQISPRLLWFPRLDVHDLELRIFD</sequence>
<keyword evidence="3" id="KW-0378">Hydrolase</keyword>
<dbReference type="AlphaFoldDB" id="A0A6L3B2T8"/>
<feature type="domain" description="JAB" evidence="6">
    <location>
        <begin position="11"/>
        <end position="129"/>
    </location>
</feature>
<keyword evidence="5" id="KW-0482">Metalloprotease</keyword>
<gene>
    <name evidence="7" type="ORF">DS837_11130</name>
</gene>
<dbReference type="GO" id="GO:0046872">
    <property type="term" value="F:metal ion binding"/>
    <property type="evidence" value="ECO:0007669"/>
    <property type="project" value="UniProtKB-KW"/>
</dbReference>
<keyword evidence="1" id="KW-0645">Protease</keyword>
<evidence type="ECO:0000256" key="3">
    <source>
        <dbReference type="ARBA" id="ARBA00022801"/>
    </source>
</evidence>